<dbReference type="RefSeq" id="WP_013170217.1">
    <property type="nucleotide sequence ID" value="NC_014218.1"/>
</dbReference>
<dbReference type="PANTHER" id="PTHR46648">
    <property type="entry name" value="HIT FAMILY PROTEIN 1"/>
    <property type="match status" value="1"/>
</dbReference>
<proteinExistence type="predicted"/>
<evidence type="ECO:0000313" key="6">
    <source>
        <dbReference type="Proteomes" id="UP000000376"/>
    </source>
</evidence>
<dbReference type="PANTHER" id="PTHR46648:SF1">
    <property type="entry name" value="ADENOSINE 5'-MONOPHOSPHORAMIDASE HNT1"/>
    <property type="match status" value="1"/>
</dbReference>
<dbReference type="Gene3D" id="3.30.428.10">
    <property type="entry name" value="HIT-like"/>
    <property type="match status" value="1"/>
</dbReference>
<evidence type="ECO:0000256" key="1">
    <source>
        <dbReference type="PIRSR" id="PIRSR601310-1"/>
    </source>
</evidence>
<feature type="active site" description="Tele-AMP-histidine intermediate" evidence="1">
    <location>
        <position position="93"/>
    </location>
</feature>
<name>D7BP72_ARCHD</name>
<dbReference type="SUPFAM" id="SSF54197">
    <property type="entry name" value="HIT-like"/>
    <property type="match status" value="1"/>
</dbReference>
<dbReference type="InterPro" id="IPR001310">
    <property type="entry name" value="Histidine_triad_HIT"/>
</dbReference>
<dbReference type="OrthoDB" id="9784774at2"/>
<dbReference type="InterPro" id="IPR011146">
    <property type="entry name" value="HIT-like"/>
</dbReference>
<dbReference type="Proteomes" id="UP000000376">
    <property type="component" value="Chromosome"/>
</dbReference>
<dbReference type="eggNOG" id="COG0537">
    <property type="taxonomic scope" value="Bacteria"/>
</dbReference>
<reference evidence="5 6" key="1">
    <citation type="journal article" date="2010" name="Stand. Genomic Sci.">
        <title>Complete genome sequence of Arcanobacterium haemolyticum type strain (11018).</title>
        <authorList>
            <person name="Yasawong M."/>
            <person name="Teshima H."/>
            <person name="Lapidus A."/>
            <person name="Nolan M."/>
            <person name="Lucas S."/>
            <person name="Glavina Del Rio T."/>
            <person name="Tice H."/>
            <person name="Cheng J."/>
            <person name="Bruce D."/>
            <person name="Detter C."/>
            <person name="Tapia R."/>
            <person name="Han C."/>
            <person name="Goodwin L."/>
            <person name="Pitluck S."/>
            <person name="Liolios K."/>
            <person name="Ivanova N."/>
            <person name="Mavromatis K."/>
            <person name="Mikhailova N."/>
            <person name="Pati A."/>
            <person name="Chen A."/>
            <person name="Palaniappan K."/>
            <person name="Land M."/>
            <person name="Hauser L."/>
            <person name="Chang Y."/>
            <person name="Jeffries C."/>
            <person name="Rohde M."/>
            <person name="Sikorski J."/>
            <person name="Pukall R."/>
            <person name="Goker M."/>
            <person name="Woyke T."/>
            <person name="Bristow J."/>
            <person name="Eisen J."/>
            <person name="Markowitz V."/>
            <person name="Hugenholtz P."/>
            <person name="Kyrpides N."/>
            <person name="Klenk H."/>
        </authorList>
    </citation>
    <scope>NUCLEOTIDE SEQUENCE [LARGE SCALE GENOMIC DNA]</scope>
    <source>
        <strain evidence="6">ATCC 9345 / DSM 20595 / CCUG 17215 / LMG 16163 / NBRC 15585 / NCTC 8452 / 11018</strain>
    </source>
</reference>
<evidence type="ECO:0000313" key="5">
    <source>
        <dbReference type="EMBL" id="ADH92721.1"/>
    </source>
</evidence>
<evidence type="ECO:0000256" key="3">
    <source>
        <dbReference type="PROSITE-ProRule" id="PRU00464"/>
    </source>
</evidence>
<evidence type="ECO:0000256" key="2">
    <source>
        <dbReference type="PIRSR" id="PIRSR601310-3"/>
    </source>
</evidence>
<accession>D7BP72</accession>
<dbReference type="GO" id="GO:0003824">
    <property type="term" value="F:catalytic activity"/>
    <property type="evidence" value="ECO:0007669"/>
    <property type="project" value="InterPro"/>
</dbReference>
<feature type="short sequence motif" description="Histidine triad motif" evidence="2 3">
    <location>
        <begin position="91"/>
        <end position="95"/>
    </location>
</feature>
<dbReference type="EMBL" id="CP002045">
    <property type="protein sequence ID" value="ADH92721.1"/>
    <property type="molecule type" value="Genomic_DNA"/>
</dbReference>
<gene>
    <name evidence="5" type="ordered locus">Arch_1001</name>
</gene>
<sequence>MSSIFTQIIAGNIPGKFVWADDDVVVMATIEPARPGHVMVVPREEVAKFNDVDPRVFAHAMSVAQIIATAQEKAFGVERCVVSILGFEVPHTHIHVIPAESEAAANLHNATAAPAVDITKAMMQLRGALFDLGYGEHVPEYMDAL</sequence>
<dbReference type="KEGG" id="ahe:Arch_1001"/>
<evidence type="ECO:0000259" key="4">
    <source>
        <dbReference type="PROSITE" id="PS51084"/>
    </source>
</evidence>
<dbReference type="PROSITE" id="PS51084">
    <property type="entry name" value="HIT_2"/>
    <property type="match status" value="1"/>
</dbReference>
<organism evidence="5 6">
    <name type="scientific">Arcanobacterium haemolyticum (strain ATCC 9345 / DSM 20595 / CCM 5947 / CCUG 17215 / LMG 16163 / NBRC 15585 / NCTC 8452 / 11018)</name>
    <dbReference type="NCBI Taxonomy" id="644284"/>
    <lineage>
        <taxon>Bacteria</taxon>
        <taxon>Bacillati</taxon>
        <taxon>Actinomycetota</taxon>
        <taxon>Actinomycetes</taxon>
        <taxon>Actinomycetales</taxon>
        <taxon>Actinomycetaceae</taxon>
        <taxon>Arcanobacterium</taxon>
    </lineage>
</organism>
<dbReference type="InterPro" id="IPR036265">
    <property type="entry name" value="HIT-like_sf"/>
</dbReference>
<feature type="domain" description="HIT" evidence="4">
    <location>
        <begin position="4"/>
        <end position="107"/>
    </location>
</feature>
<dbReference type="Pfam" id="PF01230">
    <property type="entry name" value="HIT"/>
    <property type="match status" value="1"/>
</dbReference>
<dbReference type="GO" id="GO:0009117">
    <property type="term" value="P:nucleotide metabolic process"/>
    <property type="evidence" value="ECO:0007669"/>
    <property type="project" value="TreeGrafter"/>
</dbReference>
<dbReference type="AlphaFoldDB" id="D7BP72"/>
<dbReference type="STRING" id="644284.Arch_1001"/>
<keyword evidence="6" id="KW-1185">Reference proteome</keyword>
<dbReference type="PRINTS" id="PR00332">
    <property type="entry name" value="HISTRIAD"/>
</dbReference>
<protein>
    <submittedName>
        <fullName evidence="5">Histidine triad (HIT) protein</fullName>
    </submittedName>
</protein>
<dbReference type="HOGENOM" id="CLU_056776_3_1_11"/>